<dbReference type="AlphaFoldDB" id="A0A426WVB1"/>
<gene>
    <name evidence="1" type="ORF">B296_00056376</name>
</gene>
<name>A0A426WVB1_ENSVE</name>
<protein>
    <submittedName>
        <fullName evidence="1">Uncharacterized protein</fullName>
    </submittedName>
</protein>
<comment type="caution">
    <text evidence="1">The sequence shown here is derived from an EMBL/GenBank/DDBJ whole genome shotgun (WGS) entry which is preliminary data.</text>
</comment>
<sequence length="65" mass="7423">MGSRTSKVSRKNTMVINLARSGTSTVSRKKYDGHKLCARSRAESSFERFFVHRLGNSKYGPFMTY</sequence>
<evidence type="ECO:0000313" key="2">
    <source>
        <dbReference type="Proteomes" id="UP000287651"/>
    </source>
</evidence>
<dbReference type="Proteomes" id="UP000287651">
    <property type="component" value="Unassembled WGS sequence"/>
</dbReference>
<reference evidence="1 2" key="1">
    <citation type="journal article" date="2014" name="Agronomy (Basel)">
        <title>A Draft Genome Sequence for Ensete ventricosum, the Drought-Tolerant Tree Against Hunger.</title>
        <authorList>
            <person name="Harrison J."/>
            <person name="Moore K.A."/>
            <person name="Paszkiewicz K."/>
            <person name="Jones T."/>
            <person name="Grant M."/>
            <person name="Ambacheew D."/>
            <person name="Muzemil S."/>
            <person name="Studholme D.J."/>
        </authorList>
    </citation>
    <scope>NUCLEOTIDE SEQUENCE [LARGE SCALE GENOMIC DNA]</scope>
</reference>
<organism evidence="1 2">
    <name type="scientific">Ensete ventricosum</name>
    <name type="common">Abyssinian banana</name>
    <name type="synonym">Musa ensete</name>
    <dbReference type="NCBI Taxonomy" id="4639"/>
    <lineage>
        <taxon>Eukaryota</taxon>
        <taxon>Viridiplantae</taxon>
        <taxon>Streptophyta</taxon>
        <taxon>Embryophyta</taxon>
        <taxon>Tracheophyta</taxon>
        <taxon>Spermatophyta</taxon>
        <taxon>Magnoliopsida</taxon>
        <taxon>Liliopsida</taxon>
        <taxon>Zingiberales</taxon>
        <taxon>Musaceae</taxon>
        <taxon>Ensete</taxon>
    </lineage>
</organism>
<dbReference type="EMBL" id="AMZH03046442">
    <property type="protein sequence ID" value="RRT31132.1"/>
    <property type="molecule type" value="Genomic_DNA"/>
</dbReference>
<proteinExistence type="predicted"/>
<accession>A0A426WVB1</accession>
<evidence type="ECO:0000313" key="1">
    <source>
        <dbReference type="EMBL" id="RRT31132.1"/>
    </source>
</evidence>